<reference evidence="1 2" key="1">
    <citation type="submission" date="2023-07" db="EMBL/GenBank/DDBJ databases">
        <authorList>
            <person name="Peeters C."/>
        </authorList>
    </citation>
    <scope>NUCLEOTIDE SEQUENCE [LARGE SCALE GENOMIC DNA]</scope>
    <source>
        <strain evidence="1 2">LMG 18091</strain>
    </source>
</reference>
<name>A0AAD2AVH0_9RALS</name>
<dbReference type="Gene3D" id="3.40.50.2020">
    <property type="match status" value="1"/>
</dbReference>
<dbReference type="SUPFAM" id="SSF56784">
    <property type="entry name" value="HAD-like"/>
    <property type="match status" value="1"/>
</dbReference>
<dbReference type="InterPro" id="IPR029057">
    <property type="entry name" value="PRTase-like"/>
</dbReference>
<dbReference type="SUPFAM" id="SSF53271">
    <property type="entry name" value="PRTase-like"/>
    <property type="match status" value="1"/>
</dbReference>
<dbReference type="AlphaFoldDB" id="A0AAD2AVH0"/>
<keyword evidence="2" id="KW-1185">Reference proteome</keyword>
<dbReference type="EMBL" id="CATWAF010000002">
    <property type="protein sequence ID" value="CAJ0690731.1"/>
    <property type="molecule type" value="Genomic_DNA"/>
</dbReference>
<accession>A0AAD2AVH0</accession>
<proteinExistence type="predicted"/>
<organism evidence="1 2">
    <name type="scientific">Ralstonia wenshanensis</name>
    <dbReference type="NCBI Taxonomy" id="2842456"/>
    <lineage>
        <taxon>Bacteria</taxon>
        <taxon>Pseudomonadati</taxon>
        <taxon>Pseudomonadota</taxon>
        <taxon>Betaproteobacteria</taxon>
        <taxon>Burkholderiales</taxon>
        <taxon>Burkholderiaceae</taxon>
        <taxon>Ralstonia</taxon>
    </lineage>
</organism>
<evidence type="ECO:0008006" key="3">
    <source>
        <dbReference type="Google" id="ProtNLM"/>
    </source>
</evidence>
<evidence type="ECO:0000313" key="2">
    <source>
        <dbReference type="Proteomes" id="UP001189915"/>
    </source>
</evidence>
<protein>
    <recommendedName>
        <fullName evidence="3">Phosphoribosyltransferase</fullName>
    </recommendedName>
</protein>
<dbReference type="Proteomes" id="UP001189915">
    <property type="component" value="Unassembled WGS sequence"/>
</dbReference>
<dbReference type="InterPro" id="IPR036412">
    <property type="entry name" value="HAD-like_sf"/>
</dbReference>
<dbReference type="InterPro" id="IPR000836">
    <property type="entry name" value="PRTase_dom"/>
</dbReference>
<gene>
    <name evidence="1" type="ORF">LMG18091_01325</name>
</gene>
<dbReference type="RefSeq" id="WP_316869067.1">
    <property type="nucleotide sequence ID" value="NZ_CATWAF010000002.1"/>
</dbReference>
<evidence type="ECO:0000313" key="1">
    <source>
        <dbReference type="EMBL" id="CAJ0690731.1"/>
    </source>
</evidence>
<dbReference type="CDD" id="cd06223">
    <property type="entry name" value="PRTases_typeI"/>
    <property type="match status" value="1"/>
</dbReference>
<comment type="caution">
    <text evidence="1">The sequence shown here is derived from an EMBL/GenBank/DDBJ whole genome shotgun (WGS) entry which is preliminary data.</text>
</comment>
<sequence>MLIVATSPNAIVRNGMPDAGLVNALVEAKKSGNPVGLFSNHAAPAWYAQHFNGSGVQYLHEYGRQNGKCLQANAAKFQLQPHDVIVLATTSTDLHMGKNAGAVVLAGGWSDDAQVKALGVAVDDAEEFARVLSLCASWPGGWWFSGATDRYRVLALADLSTMYKGDAQQQFGQMLTAVVKGGGAQLKALVAVVARSLLAQGFGTMDELLWGSYPSSASANNDTDVLSDFTHRLRTTVSRVQFAKRGQPLFIRHTPSVKRSTAAQGNRTDPANQVETLHLNPVYKNRLAGKNVVVVDDCTTYGLSFGVAEAFLRAAGAKSVTGVALGKFGAQLRSYQIQIISNPFEPVVAGGYSGGEVGFFPGTTDYAAQQALLTLLQS</sequence>